<keyword evidence="2" id="KW-1185">Reference proteome</keyword>
<accession>A0A6L6WQ64</accession>
<reference evidence="1 2" key="1">
    <citation type="submission" date="2019-11" db="EMBL/GenBank/DDBJ databases">
        <title>Streptomyces typhae sp. nov., a novel endophytic actinomycete isolated from the root of cattail pollen (Typha angustifolia L.).</title>
        <authorList>
            <person name="Peng C."/>
        </authorList>
    </citation>
    <scope>NUCLEOTIDE SEQUENCE [LARGE SCALE GENOMIC DNA]</scope>
    <source>
        <strain evidence="2">p1417</strain>
    </source>
</reference>
<evidence type="ECO:0000313" key="2">
    <source>
        <dbReference type="Proteomes" id="UP000483802"/>
    </source>
</evidence>
<dbReference type="RefSeq" id="WP_157164449.1">
    <property type="nucleotide sequence ID" value="NZ_WPNZ01000002.1"/>
</dbReference>
<dbReference type="EMBL" id="WPNZ01000002">
    <property type="protein sequence ID" value="MVO84190.1"/>
    <property type="molecule type" value="Genomic_DNA"/>
</dbReference>
<organism evidence="1 2">
    <name type="scientific">Streptomyces typhae</name>
    <dbReference type="NCBI Taxonomy" id="2681492"/>
    <lineage>
        <taxon>Bacteria</taxon>
        <taxon>Bacillati</taxon>
        <taxon>Actinomycetota</taxon>
        <taxon>Actinomycetes</taxon>
        <taxon>Kitasatosporales</taxon>
        <taxon>Streptomycetaceae</taxon>
        <taxon>Streptomyces</taxon>
    </lineage>
</organism>
<proteinExistence type="predicted"/>
<name>A0A6L6WQ64_9ACTN</name>
<protein>
    <submittedName>
        <fullName evidence="1">Uncharacterized protein</fullName>
    </submittedName>
</protein>
<dbReference type="Proteomes" id="UP000483802">
    <property type="component" value="Unassembled WGS sequence"/>
</dbReference>
<comment type="caution">
    <text evidence="1">The sequence shown here is derived from an EMBL/GenBank/DDBJ whole genome shotgun (WGS) entry which is preliminary data.</text>
</comment>
<sequence>MTQPWYATREEIKAELDVRETARSNARIDRALDDATDAVHGLCHRTFYPVAATRYFDWPNSQSGTSWRLWLDASEVVSVTSLVSGGATIPDTDYFLEPNVSGPPYNRIEIDLASSAALGGGDTHQRDVGISGVWAGCALVETQAGATVEGLDASETGIDVDAATAAAVGVGSLLRIDSERVIVSGRSQLDTGQTLGGGGLTIQNSAVTVAVASGAAFAVGETILIDGERMRVDDIAGNTLVVTRAWDGSAIAAHSVGATIYAPRTLTVQRAALGTTAATHNSGASVHRWDPPGPVRQLSVAEALTSLLQGRSGYARTAGTGEWERETTGRGLKDLRERVYASHGRKARVRSV</sequence>
<gene>
    <name evidence="1" type="ORF">GPA10_05235</name>
</gene>
<dbReference type="AlphaFoldDB" id="A0A6L6WQ64"/>
<evidence type="ECO:0000313" key="1">
    <source>
        <dbReference type="EMBL" id="MVO84190.1"/>
    </source>
</evidence>